<evidence type="ECO:0000313" key="3">
    <source>
        <dbReference type="EMBL" id="CNH73207.1"/>
    </source>
</evidence>
<keyword evidence="1" id="KW-1133">Transmembrane helix</keyword>
<feature type="transmembrane region" description="Helical" evidence="1">
    <location>
        <begin position="6"/>
        <end position="30"/>
    </location>
</feature>
<dbReference type="EMBL" id="CQBK01000008">
    <property type="protein sequence ID" value="CNH73207.1"/>
    <property type="molecule type" value="Genomic_DNA"/>
</dbReference>
<reference evidence="3 5" key="2">
    <citation type="submission" date="2015-03" db="EMBL/GenBank/DDBJ databases">
        <authorList>
            <person name="Murphy D."/>
        </authorList>
    </citation>
    <scope>NUCLEOTIDE SEQUENCE [LARGE SCALE GENOMIC DNA]</scope>
    <source>
        <strain evidence="3 5">Y233</strain>
    </source>
</reference>
<dbReference type="AlphaFoldDB" id="A0A0T9PMN5"/>
<protein>
    <submittedName>
        <fullName evidence="3">Uncharacterized protein</fullName>
    </submittedName>
</protein>
<proteinExistence type="predicted"/>
<dbReference type="KEGG" id="ysi:BF17_01755"/>
<gene>
    <name evidence="2" type="ORF">BF17_01755</name>
    <name evidence="3" type="ORF">ERS008667_01377</name>
</gene>
<keyword evidence="1" id="KW-0812">Transmembrane</keyword>
<dbReference type="Proteomes" id="UP000019439">
    <property type="component" value="Chromosome"/>
</dbReference>
<organism evidence="3 5">
    <name type="scientific">Yersinia similis</name>
    <dbReference type="NCBI Taxonomy" id="367190"/>
    <lineage>
        <taxon>Bacteria</taxon>
        <taxon>Pseudomonadati</taxon>
        <taxon>Pseudomonadota</taxon>
        <taxon>Gammaproteobacteria</taxon>
        <taxon>Enterobacterales</taxon>
        <taxon>Yersiniaceae</taxon>
        <taxon>Yersinia</taxon>
    </lineage>
</organism>
<dbReference type="EMBL" id="CP007230">
    <property type="protein sequence ID" value="AHK18229.1"/>
    <property type="molecule type" value="Genomic_DNA"/>
</dbReference>
<evidence type="ECO:0000313" key="4">
    <source>
        <dbReference type="Proteomes" id="UP000019439"/>
    </source>
</evidence>
<dbReference type="Proteomes" id="UP000038204">
    <property type="component" value="Unassembled WGS sequence"/>
</dbReference>
<keyword evidence="4" id="KW-1185">Reference proteome</keyword>
<evidence type="ECO:0000313" key="5">
    <source>
        <dbReference type="Proteomes" id="UP000038204"/>
    </source>
</evidence>
<name>A0A0T9PMN5_9GAMM</name>
<dbReference type="PATRIC" id="fig|367190.3.peg.281"/>
<accession>A0A0T9PMN5</accession>
<reference evidence="2 4" key="1">
    <citation type="journal article" date="2014" name="Genome Announc.">
        <title>Genome Sequence of Yersinia similis Y228T, a Member of the Yersinia pseudotuberculosis Complex.</title>
        <authorList>
            <person name="Sprague L.D."/>
            <person name="Neubauer H."/>
        </authorList>
    </citation>
    <scope>NUCLEOTIDE SEQUENCE [LARGE SCALE GENOMIC DNA]</scope>
    <source>
        <strain evidence="2 4">228</strain>
    </source>
</reference>
<evidence type="ECO:0000256" key="1">
    <source>
        <dbReference type="SAM" id="Phobius"/>
    </source>
</evidence>
<keyword evidence="1" id="KW-0472">Membrane</keyword>
<evidence type="ECO:0000313" key="2">
    <source>
        <dbReference type="EMBL" id="AHK18229.1"/>
    </source>
</evidence>
<sequence length="158" mass="18147">MRKKIIYPILLSVLLGGGIGTTIGVIYAYIHPMKNLEGYWEENYLLSADSGNYHAFSRINIINRSIQSSVDVYDDRDQVKARCNVLFDIHNANNNIFYVKMLSIYFVDNEDKILSDFLNTPYDVSHPIFYRLDANTILIEQSQGHPVNSTRLLVRANI</sequence>